<keyword evidence="4" id="KW-0804">Transcription</keyword>
<evidence type="ECO:0000313" key="7">
    <source>
        <dbReference type="Proteomes" id="UP000030853"/>
    </source>
</evidence>
<dbReference type="InterPro" id="IPR018062">
    <property type="entry name" value="HTH_AraC-typ_CS"/>
</dbReference>
<dbReference type="GO" id="GO:0043565">
    <property type="term" value="F:sequence-specific DNA binding"/>
    <property type="evidence" value="ECO:0007669"/>
    <property type="project" value="InterPro"/>
</dbReference>
<sequence>MHLTHLLRSPMAGTEAMAVHSGHAFPRHSHDHFGIGVISQGAQRSWSLLGQIEAGPGDVIVVNPGEIHDGMPLDGPRSWQMIYLEPEVLWQELRMEKQRGDAVLRPCVQDKQLSAMLLKLFSSMTEPGIEQGLMEEALLHCMMHLSGNHSLTPPYRPVITPSIQRVKQYLDDSPTLQTSLTELAALGDLSRFQLLRSFAREVGTTPHAYLLQLRVRHARRWLAKGNSLADTAILSGFSDQSHLTRAFVRQMGVTPARYQKAILA</sequence>
<dbReference type="SUPFAM" id="SSF51215">
    <property type="entry name" value="Regulatory protein AraC"/>
    <property type="match status" value="1"/>
</dbReference>
<evidence type="ECO:0000256" key="3">
    <source>
        <dbReference type="ARBA" id="ARBA00023159"/>
    </source>
</evidence>
<reference evidence="6 7" key="1">
    <citation type="submission" date="2014-11" db="EMBL/GenBank/DDBJ databases">
        <title>Genome sequencing of Pantoea rodasii ND03.</title>
        <authorList>
            <person name="Muhamad Yunos N.Y."/>
            <person name="Chan K.-G."/>
        </authorList>
    </citation>
    <scope>NUCLEOTIDE SEQUENCE [LARGE SCALE GENOMIC DNA]</scope>
    <source>
        <strain evidence="6 7">ND03</strain>
    </source>
</reference>
<evidence type="ECO:0000259" key="5">
    <source>
        <dbReference type="PROSITE" id="PS01124"/>
    </source>
</evidence>
<protein>
    <submittedName>
        <fullName evidence="6">AraC family transcriptional regulator</fullName>
    </submittedName>
</protein>
<evidence type="ECO:0000313" key="6">
    <source>
        <dbReference type="EMBL" id="KHJ67412.1"/>
    </source>
</evidence>
<name>A0A0B1R874_9GAMM</name>
<dbReference type="SMART" id="SM00342">
    <property type="entry name" value="HTH_ARAC"/>
    <property type="match status" value="1"/>
</dbReference>
<dbReference type="PROSITE" id="PS01124">
    <property type="entry name" value="HTH_ARAC_FAMILY_2"/>
    <property type="match status" value="1"/>
</dbReference>
<dbReference type="AlphaFoldDB" id="A0A0B1R874"/>
<accession>A0A0B1R874</accession>
<evidence type="ECO:0000256" key="4">
    <source>
        <dbReference type="ARBA" id="ARBA00023163"/>
    </source>
</evidence>
<comment type="caution">
    <text evidence="6">The sequence shown here is derived from an EMBL/GenBank/DDBJ whole genome shotgun (WGS) entry which is preliminary data.</text>
</comment>
<dbReference type="Proteomes" id="UP000030853">
    <property type="component" value="Unassembled WGS sequence"/>
</dbReference>
<dbReference type="SUPFAM" id="SSF46689">
    <property type="entry name" value="Homeodomain-like"/>
    <property type="match status" value="2"/>
</dbReference>
<dbReference type="InterPro" id="IPR050204">
    <property type="entry name" value="AraC_XylS_family_regulators"/>
</dbReference>
<keyword evidence="3" id="KW-0010">Activator</keyword>
<evidence type="ECO:0000256" key="2">
    <source>
        <dbReference type="ARBA" id="ARBA00023125"/>
    </source>
</evidence>
<dbReference type="PANTHER" id="PTHR46796:SF2">
    <property type="entry name" value="TRANSCRIPTIONAL REGULATORY PROTEIN"/>
    <property type="match status" value="1"/>
</dbReference>
<dbReference type="Pfam" id="PF12833">
    <property type="entry name" value="HTH_18"/>
    <property type="match status" value="1"/>
</dbReference>
<feature type="domain" description="HTH araC/xylS-type" evidence="5">
    <location>
        <begin position="164"/>
        <end position="261"/>
    </location>
</feature>
<dbReference type="Pfam" id="PF02311">
    <property type="entry name" value="AraC_binding"/>
    <property type="match status" value="1"/>
</dbReference>
<proteinExistence type="predicted"/>
<dbReference type="GO" id="GO:0003700">
    <property type="term" value="F:DNA-binding transcription factor activity"/>
    <property type="evidence" value="ECO:0007669"/>
    <property type="project" value="InterPro"/>
</dbReference>
<evidence type="ECO:0000256" key="1">
    <source>
        <dbReference type="ARBA" id="ARBA00023015"/>
    </source>
</evidence>
<dbReference type="InterPro" id="IPR037923">
    <property type="entry name" value="HTH-like"/>
</dbReference>
<dbReference type="EMBL" id="JTJJ01000051">
    <property type="protein sequence ID" value="KHJ67412.1"/>
    <property type="molecule type" value="Genomic_DNA"/>
</dbReference>
<dbReference type="PANTHER" id="PTHR46796">
    <property type="entry name" value="HTH-TYPE TRANSCRIPTIONAL ACTIVATOR RHAS-RELATED"/>
    <property type="match status" value="1"/>
</dbReference>
<gene>
    <name evidence="6" type="ORF">QU24_14470</name>
</gene>
<organism evidence="6 7">
    <name type="scientific">Pantoea rodasii</name>
    <dbReference type="NCBI Taxonomy" id="1076549"/>
    <lineage>
        <taxon>Bacteria</taxon>
        <taxon>Pseudomonadati</taxon>
        <taxon>Pseudomonadota</taxon>
        <taxon>Gammaproteobacteria</taxon>
        <taxon>Enterobacterales</taxon>
        <taxon>Erwiniaceae</taxon>
        <taxon>Pantoea</taxon>
    </lineage>
</organism>
<dbReference type="InterPro" id="IPR003313">
    <property type="entry name" value="AraC-bd"/>
</dbReference>
<dbReference type="Gene3D" id="1.10.10.60">
    <property type="entry name" value="Homeodomain-like"/>
    <property type="match status" value="2"/>
</dbReference>
<keyword evidence="1" id="KW-0805">Transcription regulation</keyword>
<dbReference type="PROSITE" id="PS00041">
    <property type="entry name" value="HTH_ARAC_FAMILY_1"/>
    <property type="match status" value="1"/>
</dbReference>
<dbReference type="InterPro" id="IPR009057">
    <property type="entry name" value="Homeodomain-like_sf"/>
</dbReference>
<dbReference type="InterPro" id="IPR018060">
    <property type="entry name" value="HTH_AraC"/>
</dbReference>
<keyword evidence="2" id="KW-0238">DNA-binding</keyword>